<dbReference type="Pfam" id="PF06772">
    <property type="entry name" value="LtrA"/>
    <property type="match status" value="1"/>
</dbReference>
<reference evidence="2 3" key="1">
    <citation type="submission" date="2018-07" db="EMBL/GenBank/DDBJ databases">
        <title>Genomic Encyclopedia of Type Strains, Phase IV (KMG-IV): sequencing the most valuable type-strain genomes for metagenomic binning, comparative biology and taxonomic classification.</title>
        <authorList>
            <person name="Goeker M."/>
        </authorList>
    </citation>
    <scope>NUCLEOTIDE SEQUENCE [LARGE SCALE GENOMIC DNA]</scope>
    <source>
        <strain evidence="2 3">DSM 44952</strain>
    </source>
</reference>
<evidence type="ECO:0000313" key="3">
    <source>
        <dbReference type="Proteomes" id="UP000255355"/>
    </source>
</evidence>
<dbReference type="STRING" id="1210089.GCA_001613165_01949"/>
<feature type="transmembrane region" description="Helical" evidence="1">
    <location>
        <begin position="20"/>
        <end position="38"/>
    </location>
</feature>
<dbReference type="PANTHER" id="PTHR36840:SF1">
    <property type="entry name" value="BLL5714 PROTEIN"/>
    <property type="match status" value="1"/>
</dbReference>
<dbReference type="Proteomes" id="UP000255355">
    <property type="component" value="Unassembled WGS sequence"/>
</dbReference>
<feature type="transmembrane region" description="Helical" evidence="1">
    <location>
        <begin position="273"/>
        <end position="292"/>
    </location>
</feature>
<name>A0A370HFA9_9NOCA</name>
<accession>A0A370HFA9</accession>
<sequence length="396" mass="42339">MRLQSLWRSGDEPPVTTMELFFDLVYVFAVTQLSATLLHHLTVRGGVETLVLFGAVWWVWNYTAWATNWVDPDRVPVRVLLAVLMLLSLIMSAAIPEAFGDHGLQFAVAVAAMQVLRPLFMVIVLRGHQLSRNYLHLGIWSTAASVLWIVGATADGNARLLWWVAALAVDVLGPAANYAVPGLGRTPMSTWTLSPAHLAERCRLIVIIALGESVLSIGKTYAELSSGARASASLIVAFVETFALWWLYFTRRSDGAVHRVIRSGDPAKLGRGAYAYAHALLVAGIIVTAVAAEQTMSHPDHHAEWPDVLVIVGGPAVFAVGMLVFLISTGGFDRTERLAGATGFAALLALAVAGGMAGWPLLLLDGAVAAVLLALAVVTSLPTAQAPNTAPELETR</sequence>
<dbReference type="OrthoDB" id="7698234at2"/>
<feature type="transmembrane region" description="Helical" evidence="1">
    <location>
        <begin position="338"/>
        <end position="361"/>
    </location>
</feature>
<feature type="transmembrane region" description="Helical" evidence="1">
    <location>
        <begin position="50"/>
        <end position="67"/>
    </location>
</feature>
<comment type="caution">
    <text evidence="2">The sequence shown here is derived from an EMBL/GenBank/DDBJ whole genome shotgun (WGS) entry which is preliminary data.</text>
</comment>
<feature type="transmembrane region" description="Helical" evidence="1">
    <location>
        <begin position="79"/>
        <end position="99"/>
    </location>
</feature>
<feature type="transmembrane region" description="Helical" evidence="1">
    <location>
        <begin position="137"/>
        <end position="154"/>
    </location>
</feature>
<evidence type="ECO:0000256" key="1">
    <source>
        <dbReference type="SAM" id="Phobius"/>
    </source>
</evidence>
<dbReference type="InterPro" id="IPR010640">
    <property type="entry name" value="Low_temperature_requirement_A"/>
</dbReference>
<proteinExistence type="predicted"/>
<feature type="transmembrane region" description="Helical" evidence="1">
    <location>
        <begin position="230"/>
        <end position="249"/>
    </location>
</feature>
<feature type="transmembrane region" description="Helical" evidence="1">
    <location>
        <begin position="201"/>
        <end position="218"/>
    </location>
</feature>
<keyword evidence="1" id="KW-0472">Membrane</keyword>
<organism evidence="2 3">
    <name type="scientific">Nocardia mexicana</name>
    <dbReference type="NCBI Taxonomy" id="279262"/>
    <lineage>
        <taxon>Bacteria</taxon>
        <taxon>Bacillati</taxon>
        <taxon>Actinomycetota</taxon>
        <taxon>Actinomycetes</taxon>
        <taxon>Mycobacteriales</taxon>
        <taxon>Nocardiaceae</taxon>
        <taxon>Nocardia</taxon>
    </lineage>
</organism>
<keyword evidence="1" id="KW-0812">Transmembrane</keyword>
<keyword evidence="1" id="KW-1133">Transmembrane helix</keyword>
<protein>
    <submittedName>
        <fullName evidence="2">Low temperature requirement protein LtrA</fullName>
    </submittedName>
</protein>
<dbReference type="PANTHER" id="PTHR36840">
    <property type="entry name" value="BLL5714 PROTEIN"/>
    <property type="match status" value="1"/>
</dbReference>
<feature type="transmembrane region" description="Helical" evidence="1">
    <location>
        <begin position="160"/>
        <end position="180"/>
    </location>
</feature>
<dbReference type="RefSeq" id="WP_068016953.1">
    <property type="nucleotide sequence ID" value="NZ_QQAZ01000001.1"/>
</dbReference>
<keyword evidence="3" id="KW-1185">Reference proteome</keyword>
<dbReference type="AlphaFoldDB" id="A0A370HFA9"/>
<feature type="transmembrane region" description="Helical" evidence="1">
    <location>
        <begin position="308"/>
        <end position="326"/>
    </location>
</feature>
<evidence type="ECO:0000313" key="2">
    <source>
        <dbReference type="EMBL" id="RDI55928.1"/>
    </source>
</evidence>
<dbReference type="EMBL" id="QQAZ01000001">
    <property type="protein sequence ID" value="RDI55928.1"/>
    <property type="molecule type" value="Genomic_DNA"/>
</dbReference>
<feature type="transmembrane region" description="Helical" evidence="1">
    <location>
        <begin position="105"/>
        <end position="125"/>
    </location>
</feature>
<gene>
    <name evidence="2" type="ORF">DFR68_101765</name>
</gene>